<accession>A0ABN3NK05</accession>
<dbReference type="EMBL" id="BAAASG010000040">
    <property type="protein sequence ID" value="GAA2524348.1"/>
    <property type="molecule type" value="Genomic_DNA"/>
</dbReference>
<gene>
    <name evidence="1" type="ORF">GCM10010276_89750</name>
</gene>
<dbReference type="Proteomes" id="UP001501777">
    <property type="component" value="Unassembled WGS sequence"/>
</dbReference>
<reference evidence="1 2" key="1">
    <citation type="journal article" date="2019" name="Int. J. Syst. Evol. Microbiol.">
        <title>The Global Catalogue of Microorganisms (GCM) 10K type strain sequencing project: providing services to taxonomists for standard genome sequencing and annotation.</title>
        <authorList>
            <consortium name="The Broad Institute Genomics Platform"/>
            <consortium name="The Broad Institute Genome Sequencing Center for Infectious Disease"/>
            <person name="Wu L."/>
            <person name="Ma J."/>
        </authorList>
    </citation>
    <scope>NUCLEOTIDE SEQUENCE [LARGE SCALE GENOMIC DNA]</scope>
    <source>
        <strain evidence="1 2">JCM 4395</strain>
    </source>
</reference>
<evidence type="ECO:0000313" key="2">
    <source>
        <dbReference type="Proteomes" id="UP001501777"/>
    </source>
</evidence>
<sequence>MIEEKHGERSRHDVDLRVGDWIRLDEVFLYGRASSARDPAIERYNLVYFAAAELPPLALLASGYHILDRRQPEPTPQQCYDPGHFYMEALREEFRHLRELPGGGAVGTLPDPDDVEYSNVGTSVGWLCGSDARQHRNIIRWMPPTKLAGHARVLAVGNAPGGNHERWLLATPLYLEYAPR</sequence>
<comment type="caution">
    <text evidence="1">The sequence shown here is derived from an EMBL/GenBank/DDBJ whole genome shotgun (WGS) entry which is preliminary data.</text>
</comment>
<name>A0ABN3NK05_STRLO</name>
<proteinExistence type="predicted"/>
<evidence type="ECO:0000313" key="1">
    <source>
        <dbReference type="EMBL" id="GAA2524348.1"/>
    </source>
</evidence>
<keyword evidence="2" id="KW-1185">Reference proteome</keyword>
<organism evidence="1 2">
    <name type="scientific">Streptomyces longisporus</name>
    <dbReference type="NCBI Taxonomy" id="1948"/>
    <lineage>
        <taxon>Bacteria</taxon>
        <taxon>Bacillati</taxon>
        <taxon>Actinomycetota</taxon>
        <taxon>Actinomycetes</taxon>
        <taxon>Kitasatosporales</taxon>
        <taxon>Streptomycetaceae</taxon>
        <taxon>Streptomyces</taxon>
    </lineage>
</organism>
<protein>
    <submittedName>
        <fullName evidence="1">Uncharacterized protein</fullName>
    </submittedName>
</protein>